<protein>
    <submittedName>
        <fullName evidence="1">Uncharacterized protein</fullName>
    </submittedName>
</protein>
<dbReference type="Proteomes" id="UP001054945">
    <property type="component" value="Unassembled WGS sequence"/>
</dbReference>
<organism evidence="1 2">
    <name type="scientific">Caerostris extrusa</name>
    <name type="common">Bark spider</name>
    <name type="synonym">Caerostris bankana</name>
    <dbReference type="NCBI Taxonomy" id="172846"/>
    <lineage>
        <taxon>Eukaryota</taxon>
        <taxon>Metazoa</taxon>
        <taxon>Ecdysozoa</taxon>
        <taxon>Arthropoda</taxon>
        <taxon>Chelicerata</taxon>
        <taxon>Arachnida</taxon>
        <taxon>Araneae</taxon>
        <taxon>Araneomorphae</taxon>
        <taxon>Entelegynae</taxon>
        <taxon>Araneoidea</taxon>
        <taxon>Araneidae</taxon>
        <taxon>Caerostris</taxon>
    </lineage>
</organism>
<sequence>MGSTRGGWRVDWQATMTAVKVITWVLRGDFAAERILRAGSPALYYFSPSVISIVFISRGVVGQLIDGVAKERLFADNVREIKQI</sequence>
<dbReference type="AlphaFoldDB" id="A0AAV4V3N8"/>
<reference evidence="1 2" key="1">
    <citation type="submission" date="2021-06" db="EMBL/GenBank/DDBJ databases">
        <title>Caerostris extrusa draft genome.</title>
        <authorList>
            <person name="Kono N."/>
            <person name="Arakawa K."/>
        </authorList>
    </citation>
    <scope>NUCLEOTIDE SEQUENCE [LARGE SCALE GENOMIC DNA]</scope>
</reference>
<name>A0AAV4V3N8_CAEEX</name>
<keyword evidence="2" id="KW-1185">Reference proteome</keyword>
<proteinExistence type="predicted"/>
<dbReference type="EMBL" id="BPLR01013902">
    <property type="protein sequence ID" value="GIY64618.1"/>
    <property type="molecule type" value="Genomic_DNA"/>
</dbReference>
<comment type="caution">
    <text evidence="1">The sequence shown here is derived from an EMBL/GenBank/DDBJ whole genome shotgun (WGS) entry which is preliminary data.</text>
</comment>
<gene>
    <name evidence="1" type="ORF">CEXT_245021</name>
</gene>
<evidence type="ECO:0000313" key="1">
    <source>
        <dbReference type="EMBL" id="GIY64618.1"/>
    </source>
</evidence>
<evidence type="ECO:0000313" key="2">
    <source>
        <dbReference type="Proteomes" id="UP001054945"/>
    </source>
</evidence>
<accession>A0AAV4V3N8</accession>